<reference evidence="1" key="1">
    <citation type="submission" date="2018-02" db="EMBL/GenBank/DDBJ databases">
        <title>Rhizophora mucronata_Transcriptome.</title>
        <authorList>
            <person name="Meera S.P."/>
            <person name="Sreeshan A."/>
            <person name="Augustine A."/>
        </authorList>
    </citation>
    <scope>NUCLEOTIDE SEQUENCE</scope>
    <source>
        <tissue evidence="1">Leaf</tissue>
    </source>
</reference>
<name>A0A2P2NMU7_RHIMU</name>
<dbReference type="AlphaFoldDB" id="A0A2P2NMU7"/>
<proteinExistence type="predicted"/>
<accession>A0A2P2NMU7</accession>
<organism evidence="1">
    <name type="scientific">Rhizophora mucronata</name>
    <name type="common">Asiatic mangrove</name>
    <dbReference type="NCBI Taxonomy" id="61149"/>
    <lineage>
        <taxon>Eukaryota</taxon>
        <taxon>Viridiplantae</taxon>
        <taxon>Streptophyta</taxon>
        <taxon>Embryophyta</taxon>
        <taxon>Tracheophyta</taxon>
        <taxon>Spermatophyta</taxon>
        <taxon>Magnoliopsida</taxon>
        <taxon>eudicotyledons</taxon>
        <taxon>Gunneridae</taxon>
        <taxon>Pentapetalae</taxon>
        <taxon>rosids</taxon>
        <taxon>fabids</taxon>
        <taxon>Malpighiales</taxon>
        <taxon>Rhizophoraceae</taxon>
        <taxon>Rhizophora</taxon>
    </lineage>
</organism>
<protein>
    <submittedName>
        <fullName evidence="1">Uncharacterized protein</fullName>
    </submittedName>
</protein>
<evidence type="ECO:0000313" key="1">
    <source>
        <dbReference type="EMBL" id="MBX43832.1"/>
    </source>
</evidence>
<sequence>MVLQIRFRWFALVYQIYSPAKHPYTG</sequence>
<dbReference type="EMBL" id="GGEC01063348">
    <property type="protein sequence ID" value="MBX43832.1"/>
    <property type="molecule type" value="Transcribed_RNA"/>
</dbReference>